<accession>A0A2G6K8T3</accession>
<gene>
    <name evidence="1" type="ORF">CSA55_04925</name>
</gene>
<proteinExistence type="predicted"/>
<dbReference type="EMBL" id="PDSL01000066">
    <property type="protein sequence ID" value="PIE31770.1"/>
    <property type="molecule type" value="Genomic_DNA"/>
</dbReference>
<dbReference type="Proteomes" id="UP000230914">
    <property type="component" value="Unassembled WGS sequence"/>
</dbReference>
<comment type="caution">
    <text evidence="1">The sequence shown here is derived from an EMBL/GenBank/DDBJ whole genome shotgun (WGS) entry which is preliminary data.</text>
</comment>
<protein>
    <submittedName>
        <fullName evidence="1">Uncharacterized protein</fullName>
    </submittedName>
</protein>
<sequence length="115" mass="12375">MGAVGLVTPALADVQAFGLAGFEVGVLKLARGGVDGVVLKDTAIKAFEELEEFGLVLGGAAGWFPPTPTSWLAFVYFRKSGQYFFYFVKILVVVRSRVGNCRLKKGQQKEGKSNS</sequence>
<dbReference type="AlphaFoldDB" id="A0A2G6K8T3"/>
<reference evidence="1 2" key="1">
    <citation type="submission" date="2017-10" db="EMBL/GenBank/DDBJ databases">
        <title>Novel microbial diversity and functional potential in the marine mammal oral microbiome.</title>
        <authorList>
            <person name="Dudek N.K."/>
            <person name="Sun C.L."/>
            <person name="Burstein D."/>
            <person name="Kantor R.S."/>
            <person name="Aliaga Goltsman D.S."/>
            <person name="Bik E.M."/>
            <person name="Thomas B.C."/>
            <person name="Banfield J.F."/>
            <person name="Relman D.A."/>
        </authorList>
    </citation>
    <scope>NUCLEOTIDE SEQUENCE [LARGE SCALE GENOMIC DNA]</scope>
    <source>
        <strain evidence="1">DOLJORAL78_61_10</strain>
    </source>
</reference>
<name>A0A2G6K8T3_9ACTN</name>
<organism evidence="1 2">
    <name type="scientific">Ilumatobacter coccineus</name>
    <dbReference type="NCBI Taxonomy" id="467094"/>
    <lineage>
        <taxon>Bacteria</taxon>
        <taxon>Bacillati</taxon>
        <taxon>Actinomycetota</taxon>
        <taxon>Acidimicrobiia</taxon>
        <taxon>Acidimicrobiales</taxon>
        <taxon>Ilumatobacteraceae</taxon>
        <taxon>Ilumatobacter</taxon>
    </lineage>
</organism>
<evidence type="ECO:0000313" key="1">
    <source>
        <dbReference type="EMBL" id="PIE31770.1"/>
    </source>
</evidence>
<evidence type="ECO:0000313" key="2">
    <source>
        <dbReference type="Proteomes" id="UP000230914"/>
    </source>
</evidence>